<feature type="region of interest" description="Disordered" evidence="2">
    <location>
        <begin position="1"/>
        <end position="23"/>
    </location>
</feature>
<evidence type="ECO:0000313" key="4">
    <source>
        <dbReference type="Proteomes" id="UP000008281"/>
    </source>
</evidence>
<dbReference type="EMBL" id="DS268452">
    <property type="protein sequence ID" value="EFP04104.1"/>
    <property type="molecule type" value="Genomic_DNA"/>
</dbReference>
<sequence>MDFTPNNGKHGYEKVNFTATPPMPQLSQPSDFPSSMMRQAVSQPNFVHARYQSKRGDMNAKNLGKMLEKYMAVPEYNRKPLVVIMPKTELEIMLQNASANGFHGHFPGEESSNWQNPSRLDYLKLKTDVQRVKTENCSLHMELRSEESGRANEMKMAIERLDRECCKNKKISDEQDKTINGCTAKIEEKKKELDELTEYFKKLQNGKKESDVEKEVLPVVNGMDE</sequence>
<evidence type="ECO:0000256" key="1">
    <source>
        <dbReference type="SAM" id="Coils"/>
    </source>
</evidence>
<proteinExistence type="predicted"/>
<evidence type="ECO:0000256" key="2">
    <source>
        <dbReference type="SAM" id="MobiDB-lite"/>
    </source>
</evidence>
<dbReference type="Proteomes" id="UP000008281">
    <property type="component" value="Unassembled WGS sequence"/>
</dbReference>
<keyword evidence="1" id="KW-0175">Coiled coil</keyword>
<reference evidence="3" key="1">
    <citation type="submission" date="2007-07" db="EMBL/GenBank/DDBJ databases">
        <title>PCAP assembly of the Caenorhabditis remanei genome.</title>
        <authorList>
            <consortium name="The Caenorhabditis remanei Sequencing Consortium"/>
            <person name="Wilson R.K."/>
        </authorList>
    </citation>
    <scope>NUCLEOTIDE SEQUENCE [LARGE SCALE GENOMIC DNA]</scope>
    <source>
        <strain evidence="3">PB4641</strain>
    </source>
</reference>
<keyword evidence="4" id="KW-1185">Reference proteome</keyword>
<organism evidence="4">
    <name type="scientific">Caenorhabditis remanei</name>
    <name type="common">Caenorhabditis vulgaris</name>
    <dbReference type="NCBI Taxonomy" id="31234"/>
    <lineage>
        <taxon>Eukaryota</taxon>
        <taxon>Metazoa</taxon>
        <taxon>Ecdysozoa</taxon>
        <taxon>Nematoda</taxon>
        <taxon>Chromadorea</taxon>
        <taxon>Rhabditida</taxon>
        <taxon>Rhabditina</taxon>
        <taxon>Rhabditomorpha</taxon>
        <taxon>Rhabditoidea</taxon>
        <taxon>Rhabditidae</taxon>
        <taxon>Peloderinae</taxon>
        <taxon>Caenorhabditis</taxon>
    </lineage>
</organism>
<dbReference type="AlphaFoldDB" id="E3MKK6"/>
<evidence type="ECO:0000313" key="3">
    <source>
        <dbReference type="EMBL" id="EFP04104.1"/>
    </source>
</evidence>
<name>E3MKK6_CAERE</name>
<dbReference type="HOGENOM" id="CLU_1230935_0_0_1"/>
<accession>E3MKK6</accession>
<feature type="compositionally biased region" description="Basic and acidic residues" evidence="2">
    <location>
        <begin position="206"/>
        <end position="216"/>
    </location>
</feature>
<feature type="region of interest" description="Disordered" evidence="2">
    <location>
        <begin position="206"/>
        <end position="225"/>
    </location>
</feature>
<protein>
    <submittedName>
        <fullName evidence="3">Uncharacterized protein</fullName>
    </submittedName>
</protein>
<feature type="coiled-coil region" evidence="1">
    <location>
        <begin position="179"/>
        <end position="206"/>
    </location>
</feature>
<gene>
    <name evidence="3" type="ORF">CRE_27624</name>
</gene>